<dbReference type="SUPFAM" id="SSF56436">
    <property type="entry name" value="C-type lectin-like"/>
    <property type="match status" value="2"/>
</dbReference>
<dbReference type="InterPro" id="IPR001304">
    <property type="entry name" value="C-type_lectin-like"/>
</dbReference>
<protein>
    <recommendedName>
        <fullName evidence="2">C-type lectin domain-containing protein</fullName>
    </recommendedName>
</protein>
<evidence type="ECO:0000313" key="3">
    <source>
        <dbReference type="EMBL" id="PIC33394.1"/>
    </source>
</evidence>
<name>A0A2G5U1H0_9PELO</name>
<dbReference type="PANTHER" id="PTHR47753">
    <property type="entry name" value="C-TYPE LECTIN-RELATED"/>
    <property type="match status" value="1"/>
</dbReference>
<dbReference type="InterPro" id="IPR016186">
    <property type="entry name" value="C-type_lectin-like/link_sf"/>
</dbReference>
<dbReference type="CDD" id="cd00037">
    <property type="entry name" value="CLECT"/>
    <property type="match status" value="1"/>
</dbReference>
<dbReference type="AlphaFoldDB" id="A0A2G5U1H0"/>
<reference evidence="4" key="1">
    <citation type="submission" date="2017-10" db="EMBL/GenBank/DDBJ databases">
        <title>Rapid genome shrinkage in a self-fertile nematode reveals novel sperm competition proteins.</title>
        <authorList>
            <person name="Yin D."/>
            <person name="Schwarz E.M."/>
            <person name="Thomas C.G."/>
            <person name="Felde R.L."/>
            <person name="Korf I.F."/>
            <person name="Cutter A.D."/>
            <person name="Schartner C.M."/>
            <person name="Ralston E.J."/>
            <person name="Meyer B.J."/>
            <person name="Haag E.S."/>
        </authorList>
    </citation>
    <scope>NUCLEOTIDE SEQUENCE [LARGE SCALE GENOMIC DNA]</scope>
    <source>
        <strain evidence="4">JU1422</strain>
    </source>
</reference>
<feature type="domain" description="C-type lectin" evidence="2">
    <location>
        <begin position="393"/>
        <end position="555"/>
    </location>
</feature>
<accession>A0A2G5U1H0</accession>
<evidence type="ECO:0000313" key="4">
    <source>
        <dbReference type="Proteomes" id="UP000230233"/>
    </source>
</evidence>
<comment type="caution">
    <text evidence="3">The sequence shown here is derived from an EMBL/GenBank/DDBJ whole genome shotgun (WGS) entry which is preliminary data.</text>
</comment>
<dbReference type="OrthoDB" id="441660at2759"/>
<dbReference type="InterPro" id="IPR016187">
    <property type="entry name" value="CTDL_fold"/>
</dbReference>
<evidence type="ECO:0000256" key="1">
    <source>
        <dbReference type="SAM" id="SignalP"/>
    </source>
</evidence>
<evidence type="ECO:0000259" key="2">
    <source>
        <dbReference type="SMART" id="SM00034"/>
    </source>
</evidence>
<dbReference type="SMART" id="SM00034">
    <property type="entry name" value="CLECT"/>
    <property type="match status" value="2"/>
</dbReference>
<feature type="signal peptide" evidence="1">
    <location>
        <begin position="1"/>
        <end position="18"/>
    </location>
</feature>
<gene>
    <name evidence="3" type="primary">Cnig_chr_IV.g13388</name>
    <name evidence="3" type="ORF">B9Z55_013388</name>
</gene>
<organism evidence="3 4">
    <name type="scientific">Caenorhabditis nigoni</name>
    <dbReference type="NCBI Taxonomy" id="1611254"/>
    <lineage>
        <taxon>Eukaryota</taxon>
        <taxon>Metazoa</taxon>
        <taxon>Ecdysozoa</taxon>
        <taxon>Nematoda</taxon>
        <taxon>Chromadorea</taxon>
        <taxon>Rhabditida</taxon>
        <taxon>Rhabditina</taxon>
        <taxon>Rhabditomorpha</taxon>
        <taxon>Rhabditoidea</taxon>
        <taxon>Rhabditidae</taxon>
        <taxon>Peloderinae</taxon>
        <taxon>Caenorhabditis</taxon>
    </lineage>
</organism>
<dbReference type="Gene3D" id="3.10.100.10">
    <property type="entry name" value="Mannose-Binding Protein A, subunit A"/>
    <property type="match status" value="2"/>
</dbReference>
<keyword evidence="1" id="KW-0732">Signal</keyword>
<dbReference type="EMBL" id="PDUG01000004">
    <property type="protein sequence ID" value="PIC33394.1"/>
    <property type="molecule type" value="Genomic_DNA"/>
</dbReference>
<feature type="domain" description="C-type lectin" evidence="2">
    <location>
        <begin position="98"/>
        <end position="221"/>
    </location>
</feature>
<keyword evidence="4" id="KW-1185">Reference proteome</keyword>
<proteinExistence type="predicted"/>
<dbReference type="PANTHER" id="PTHR47753:SF2">
    <property type="entry name" value="C-TYPE LECTIN DOMAIN-CONTAINING PROTEIN"/>
    <property type="match status" value="1"/>
</dbReference>
<sequence>MSNLVLAVALCLLVYANGQIDRDSSFQRMCEFWNGKDYRPRENGYESMSGDKCSFQFPHATETKDSARKYCEDNVPFHINDAIPGQFTECQAEATLICKNGWIQMFGRCYRIEKKMMSRDDAMKHCADQGATIAFLHRESLPFRINDYFTKVSQIWIDASESITNDLIHNINGGNVILALDGYRFNLPNIALARVDPNEVAMVLCEYTPPMNQAESNYLLKRFGEIYYPTIFTSYGAFVRTASSVKRNENDEEADNKYCAKVLKPFVLDGKAQSAIPTREFLDELKKSKVGGIVRTSAFSSIANKNDRMKKTCVRAYTKSIFHTYTGGIKRYHPVDSSEWRSSQPSETCDAGTYSTGVVLSRDGEMGLETMSDSRYGPLYCQSGSDTYKYGDCPDGFSEYYRKKQGQKWCHKFFWEAIADKKNYGDAQQDCQKYGAWLSGVDFGKYINDALVGAKRREDCPKKGSKGVGGFDPDVNSPCSRERVFEWVHDAAPNPPDLIDHWWNEYEPNHGNDDEEKCLVMLKDAANWAHNMAPTPEMKFNDHYCISVKFRYFCGREAPIVKA</sequence>
<dbReference type="Proteomes" id="UP000230233">
    <property type="component" value="Chromosome IV"/>
</dbReference>
<feature type="chain" id="PRO_5013815013" description="C-type lectin domain-containing protein" evidence="1">
    <location>
        <begin position="19"/>
        <end position="563"/>
    </location>
</feature>